<organism evidence="3 4">
    <name type="scientific">Burkholderia cepacia</name>
    <name type="common">Pseudomonas cepacia</name>
    <dbReference type="NCBI Taxonomy" id="292"/>
    <lineage>
        <taxon>Bacteria</taxon>
        <taxon>Pseudomonadati</taxon>
        <taxon>Pseudomonadota</taxon>
        <taxon>Betaproteobacteria</taxon>
        <taxon>Burkholderiales</taxon>
        <taxon>Burkholderiaceae</taxon>
        <taxon>Burkholderia</taxon>
        <taxon>Burkholderia cepacia complex</taxon>
    </lineage>
</organism>
<sequence>MASKISISIVGNDQASGPIGKVTNSLSKLQAQARKGGISNLGRSISAGLSSNSGALSEIASFVGKAGIIGGVTALTMKIAQMESQWASSVRSMNNLGIRTGLPTTTAYGVQYAGRLAGLSPEQANAGIEQVRQSYSDALNNRNPEALKRFQAAGISTNPARLDSIETVLTKLAAYSETLRKQGKYGGAQNFLNAAGAGSLVDFLNRGPDQVAADLQAAKAYVPTEQDIQRAREYADASAKLGITYDRLKTTVLGSLEPALNSMLNGIQFFFDATSGRGRPQAQPNGSDSTEQRIWDGFERFGNSLRGRGPYTMAQLNTKTSVGNGAQLEQARSMVEWYVNHGLSRERAIGLVANASRESGLDERAVGDNGKAVGLFQWHPDRQALYEKTFGRPLALASREEQMGFSLWELQNNERAAGRALMAATTPEESATTISRLYERPKDPGEADVRAGIARGLDSELSKAIPPLYERAPVGNQGDPGAARGDEQGSAAASAGADPGKVRIEIVHKNPPSGTSATVTSSPNVETEMRTDRQQAPLGDQYAYSPGNF</sequence>
<dbReference type="RefSeq" id="WP_134257313.1">
    <property type="nucleotide sequence ID" value="NZ_SNSF01000042.1"/>
</dbReference>
<feature type="region of interest" description="Disordered" evidence="1">
    <location>
        <begin position="464"/>
        <end position="549"/>
    </location>
</feature>
<dbReference type="Pfam" id="PF18013">
    <property type="entry name" value="Phage_lysozyme2"/>
    <property type="match status" value="1"/>
</dbReference>
<reference evidence="3 4" key="1">
    <citation type="submission" date="2019-03" db="EMBL/GenBank/DDBJ databases">
        <title>Burkholderia cepacia outbreak.</title>
        <authorList>
            <person name="Farzana R."/>
            <person name="Walsh T.R."/>
        </authorList>
    </citation>
    <scope>NUCLEOTIDE SEQUENCE [LARGE SCALE GENOMIC DNA]</scope>
    <source>
        <strain evidence="4">d13</strain>
    </source>
</reference>
<feature type="compositionally biased region" description="Polar residues" evidence="1">
    <location>
        <begin position="512"/>
        <end position="525"/>
    </location>
</feature>
<dbReference type="Gene3D" id="1.10.530.10">
    <property type="match status" value="1"/>
</dbReference>
<name>A0AAX2RX76_BURCE</name>
<gene>
    <name evidence="3" type="ORF">E3D37_05720</name>
</gene>
<feature type="region of interest" description="Disordered" evidence="1">
    <location>
        <begin position="423"/>
        <end position="447"/>
    </location>
</feature>
<feature type="compositionally biased region" description="Basic and acidic residues" evidence="1">
    <location>
        <begin position="437"/>
        <end position="447"/>
    </location>
</feature>
<evidence type="ECO:0000256" key="1">
    <source>
        <dbReference type="SAM" id="MobiDB-lite"/>
    </source>
</evidence>
<dbReference type="Proteomes" id="UP000298234">
    <property type="component" value="Unassembled WGS sequence"/>
</dbReference>
<protein>
    <submittedName>
        <fullName evidence="3">Phage tail protein</fullName>
    </submittedName>
</protein>
<dbReference type="AlphaFoldDB" id="A0AAX2RX76"/>
<dbReference type="EMBL" id="SNSQ01000005">
    <property type="protein sequence ID" value="TEU52161.1"/>
    <property type="molecule type" value="Genomic_DNA"/>
</dbReference>
<proteinExistence type="predicted"/>
<feature type="domain" description="Phage tail lysozyme" evidence="2">
    <location>
        <begin position="330"/>
        <end position="448"/>
    </location>
</feature>
<evidence type="ECO:0000259" key="2">
    <source>
        <dbReference type="Pfam" id="PF18013"/>
    </source>
</evidence>
<dbReference type="InterPro" id="IPR041219">
    <property type="entry name" value="Phage_lysozyme2"/>
</dbReference>
<evidence type="ECO:0000313" key="3">
    <source>
        <dbReference type="EMBL" id="TEU52161.1"/>
    </source>
</evidence>
<accession>A0AAX2RX76</accession>
<evidence type="ECO:0000313" key="4">
    <source>
        <dbReference type="Proteomes" id="UP000298234"/>
    </source>
</evidence>
<comment type="caution">
    <text evidence="3">The sequence shown here is derived from an EMBL/GenBank/DDBJ whole genome shotgun (WGS) entry which is preliminary data.</text>
</comment>